<proteinExistence type="predicted"/>
<dbReference type="GeneID" id="54575460"/>
<feature type="compositionally biased region" description="Polar residues" evidence="1">
    <location>
        <begin position="380"/>
        <end position="389"/>
    </location>
</feature>
<feature type="domain" description="Peptidase S8/S53" evidence="2">
    <location>
        <begin position="758"/>
        <end position="967"/>
    </location>
</feature>
<sequence length="1080" mass="120170">MSQNYVPYDDEETEDKSVGPKKKLQDLFIDISEAPQDVDTLKTDNVLRERYKKKVIPFISRWAQDPRAPNFVHEVLEHEAVVVNHNGDEKLFGQKHKEFLLAIAIPENLDQLAVQLPEGNGRTALHKAIESDKKPPSSPFTSLFCKLMEEGIKGGQLTKKQAADIISKTNSEGETCLHLALMKDLDVAERLIELADDATFMKRRGNGNTPLHDALEFPIEKKSLNKHRYLVPAPNCKTPTLRMPMDKFAEVAQPGDATQPPDCCARCWGIDRKYRKLKERRSRIVCALVRRYPAALAIHNEAGKSPFSHHIMAREEFRRKNPNFNDIMNPGKAAHPQLDIHVPEVLSRTRGSVLTRNTNGVQGGGNQDVGPSSPPLGDAISSNPRSSNAPGHGEQLANVGSPRPPRGSISFGHGSIARTRTLQDLGAQQTKEVDDCSPELPRDWFHLSVEVEELLWETAFCIGGYKEARFCLFPSTPARQGTDAEVSSEDEEFHDVFIPTGRVTVNTKKRYPHFKFVPTLAYVHLKVTPAPKVEEDQTATTEARVDWRDKSSQALEMLFDWLTGPKKVKRILMLVVEDNDTFPCSEATIQKCLSKLDDVRYLNWRRPNISVQTLEKAKNIVELWLYSTGINAVLSSWADQGGLQKLKKLRKVHLDAKPGMETDEANEANVQSFENKLKSWYDKTRAAPLVEVDPISASSTRGNVAQGDSGTSAKMPNTWLSKMEKLTSELNAKYSPEVPDGDDSDTASSDGKDATDYVKVALLDDGVDPESEGLGKFMSGRGWPRPSEDAGGRTQPESFYTSGPMEHGNQMAKLITMACPFVRLYVAKLNASGPSEMLHHPTFDVAQAIKAIRWAIQNKVEVISMSWNVMLDDNHKHKEELEDVIRYANREKILLYCAASEKKPSTSGNKAWPSSCQETFSIGAASNHRIAKDYVGSDARFLFPSDDRGRDGGSSAATALAAGLASLILYCLKSNRREYERSNMEKEEQTGQKEKQGRPGHQQQQRPLSAAGDNPREMMEKVFDSLCREKGSGYLDIDPLLGKGPVSYGTITKHCKPYIKTGANLLGKATREAAENGRRT</sequence>
<dbReference type="GO" id="GO:0006508">
    <property type="term" value="P:proteolysis"/>
    <property type="evidence" value="ECO:0007669"/>
    <property type="project" value="InterPro"/>
</dbReference>
<dbReference type="EMBL" id="ML987196">
    <property type="protein sequence ID" value="KAF2248070.1"/>
    <property type="molecule type" value="Genomic_DNA"/>
</dbReference>
<feature type="region of interest" description="Disordered" evidence="1">
    <location>
        <begin position="980"/>
        <end position="1015"/>
    </location>
</feature>
<evidence type="ECO:0000259" key="2">
    <source>
        <dbReference type="Pfam" id="PF00082"/>
    </source>
</evidence>
<dbReference type="OrthoDB" id="3791004at2759"/>
<feature type="region of interest" description="Disordered" evidence="1">
    <location>
        <begin position="733"/>
        <end position="753"/>
    </location>
</feature>
<organism evidence="3 4">
    <name type="scientific">Trematosphaeria pertusa</name>
    <dbReference type="NCBI Taxonomy" id="390896"/>
    <lineage>
        <taxon>Eukaryota</taxon>
        <taxon>Fungi</taxon>
        <taxon>Dikarya</taxon>
        <taxon>Ascomycota</taxon>
        <taxon>Pezizomycotina</taxon>
        <taxon>Dothideomycetes</taxon>
        <taxon>Pleosporomycetidae</taxon>
        <taxon>Pleosporales</taxon>
        <taxon>Massarineae</taxon>
        <taxon>Trematosphaeriaceae</taxon>
        <taxon>Trematosphaeria</taxon>
    </lineage>
</organism>
<dbReference type="Gene3D" id="3.40.50.200">
    <property type="entry name" value="Peptidase S8/S53 domain"/>
    <property type="match status" value="1"/>
</dbReference>
<dbReference type="InterPro" id="IPR036770">
    <property type="entry name" value="Ankyrin_rpt-contain_sf"/>
</dbReference>
<dbReference type="AlphaFoldDB" id="A0A6A6IEV8"/>
<dbReference type="SUPFAM" id="SSF52743">
    <property type="entry name" value="Subtilisin-like"/>
    <property type="match status" value="1"/>
</dbReference>
<gene>
    <name evidence="3" type="ORF">BU26DRAFT_326401</name>
</gene>
<dbReference type="InterPro" id="IPR036852">
    <property type="entry name" value="Peptidase_S8/S53_dom_sf"/>
</dbReference>
<dbReference type="Pfam" id="PF00082">
    <property type="entry name" value="Peptidase_S8"/>
    <property type="match status" value="1"/>
</dbReference>
<protein>
    <recommendedName>
        <fullName evidence="2">Peptidase S8/S53 domain-containing protein</fullName>
    </recommendedName>
</protein>
<feature type="region of interest" description="Disordered" evidence="1">
    <location>
        <begin position="697"/>
        <end position="718"/>
    </location>
</feature>
<keyword evidence="4" id="KW-1185">Reference proteome</keyword>
<name>A0A6A6IEV8_9PLEO</name>
<dbReference type="SUPFAM" id="SSF48403">
    <property type="entry name" value="Ankyrin repeat"/>
    <property type="match status" value="1"/>
</dbReference>
<evidence type="ECO:0000256" key="1">
    <source>
        <dbReference type="SAM" id="MobiDB-lite"/>
    </source>
</evidence>
<dbReference type="Proteomes" id="UP000800094">
    <property type="component" value="Unassembled WGS sequence"/>
</dbReference>
<feature type="region of interest" description="Disordered" evidence="1">
    <location>
        <begin position="769"/>
        <end position="795"/>
    </location>
</feature>
<dbReference type="RefSeq" id="XP_033683074.1">
    <property type="nucleotide sequence ID" value="XM_033822130.1"/>
</dbReference>
<reference evidence="3" key="1">
    <citation type="journal article" date="2020" name="Stud. Mycol.">
        <title>101 Dothideomycetes genomes: a test case for predicting lifestyles and emergence of pathogens.</title>
        <authorList>
            <person name="Haridas S."/>
            <person name="Albert R."/>
            <person name="Binder M."/>
            <person name="Bloem J."/>
            <person name="Labutti K."/>
            <person name="Salamov A."/>
            <person name="Andreopoulos B."/>
            <person name="Baker S."/>
            <person name="Barry K."/>
            <person name="Bills G."/>
            <person name="Bluhm B."/>
            <person name="Cannon C."/>
            <person name="Castanera R."/>
            <person name="Culley D."/>
            <person name="Daum C."/>
            <person name="Ezra D."/>
            <person name="Gonzalez J."/>
            <person name="Henrissat B."/>
            <person name="Kuo A."/>
            <person name="Liang C."/>
            <person name="Lipzen A."/>
            <person name="Lutzoni F."/>
            <person name="Magnuson J."/>
            <person name="Mondo S."/>
            <person name="Nolan M."/>
            <person name="Ohm R."/>
            <person name="Pangilinan J."/>
            <person name="Park H.-J."/>
            <person name="Ramirez L."/>
            <person name="Alfaro M."/>
            <person name="Sun H."/>
            <person name="Tritt A."/>
            <person name="Yoshinaga Y."/>
            <person name="Zwiers L.-H."/>
            <person name="Turgeon B."/>
            <person name="Goodwin S."/>
            <person name="Spatafora J."/>
            <person name="Crous P."/>
            <person name="Grigoriev I."/>
        </authorList>
    </citation>
    <scope>NUCLEOTIDE SEQUENCE</scope>
    <source>
        <strain evidence="3">CBS 122368</strain>
    </source>
</reference>
<feature type="region of interest" description="Disordered" evidence="1">
    <location>
        <begin position="355"/>
        <end position="413"/>
    </location>
</feature>
<evidence type="ECO:0000313" key="4">
    <source>
        <dbReference type="Proteomes" id="UP000800094"/>
    </source>
</evidence>
<evidence type="ECO:0000313" key="3">
    <source>
        <dbReference type="EMBL" id="KAF2248070.1"/>
    </source>
</evidence>
<feature type="compositionally biased region" description="Basic and acidic residues" evidence="1">
    <location>
        <begin position="980"/>
        <end position="997"/>
    </location>
</feature>
<dbReference type="Gene3D" id="1.25.40.20">
    <property type="entry name" value="Ankyrin repeat-containing domain"/>
    <property type="match status" value="1"/>
</dbReference>
<dbReference type="GO" id="GO:0004252">
    <property type="term" value="F:serine-type endopeptidase activity"/>
    <property type="evidence" value="ECO:0007669"/>
    <property type="project" value="InterPro"/>
</dbReference>
<accession>A0A6A6IEV8</accession>
<dbReference type="InterPro" id="IPR000209">
    <property type="entry name" value="Peptidase_S8/S53_dom"/>
</dbReference>